<accession>A0A173RWQ0</accession>
<dbReference type="AlphaFoldDB" id="A0A173RWQ0"/>
<dbReference type="RefSeq" id="WP_055258033.1">
    <property type="nucleotide sequence ID" value="NZ_CYXT01000004.1"/>
</dbReference>
<evidence type="ECO:0000259" key="10">
    <source>
        <dbReference type="Pfam" id="PF04963"/>
    </source>
</evidence>
<gene>
    <name evidence="11" type="ORF">ERS852425_00814</name>
</gene>
<evidence type="ECO:0000256" key="8">
    <source>
        <dbReference type="ARBA" id="ARBA00023163"/>
    </source>
</evidence>
<comment type="similarity">
    <text evidence="1">Belongs to the sigma-54 factor family.</text>
</comment>
<evidence type="ECO:0000256" key="7">
    <source>
        <dbReference type="ARBA" id="ARBA00023125"/>
    </source>
</evidence>
<dbReference type="Proteomes" id="UP000095598">
    <property type="component" value="Unassembled WGS sequence"/>
</dbReference>
<dbReference type="GO" id="GO:0000428">
    <property type="term" value="C:DNA-directed RNA polymerase complex"/>
    <property type="evidence" value="ECO:0007669"/>
    <property type="project" value="UniProtKB-KW"/>
</dbReference>
<dbReference type="GO" id="GO:0003677">
    <property type="term" value="F:DNA binding"/>
    <property type="evidence" value="ECO:0007669"/>
    <property type="project" value="UniProtKB-KW"/>
</dbReference>
<keyword evidence="5" id="KW-0805">Transcription regulation</keyword>
<evidence type="ECO:0000259" key="9">
    <source>
        <dbReference type="Pfam" id="PF04552"/>
    </source>
</evidence>
<dbReference type="Pfam" id="PF04963">
    <property type="entry name" value="Sigma54_CBD"/>
    <property type="match status" value="1"/>
</dbReference>
<dbReference type="InterPro" id="IPR007634">
    <property type="entry name" value="RNA_pol_sigma_54_DNA-bd"/>
</dbReference>
<dbReference type="Gene3D" id="1.10.10.60">
    <property type="entry name" value="Homeodomain-like"/>
    <property type="match status" value="1"/>
</dbReference>
<dbReference type="NCBIfam" id="TIGR02395">
    <property type="entry name" value="rpoN_sigma"/>
    <property type="match status" value="1"/>
</dbReference>
<evidence type="ECO:0000256" key="5">
    <source>
        <dbReference type="ARBA" id="ARBA00023015"/>
    </source>
</evidence>
<dbReference type="InterPro" id="IPR007046">
    <property type="entry name" value="RNA_pol_sigma_54_core-bd"/>
</dbReference>
<proteinExistence type="inferred from homology"/>
<dbReference type="Gene3D" id="1.10.10.1330">
    <property type="entry name" value="RNA polymerase sigma-54 factor, core-binding domain"/>
    <property type="match status" value="1"/>
</dbReference>
<evidence type="ECO:0000256" key="2">
    <source>
        <dbReference type="ARBA" id="ARBA00022478"/>
    </source>
</evidence>
<feature type="domain" description="RNA polymerase sigma factor 54 core-binding" evidence="10">
    <location>
        <begin position="86"/>
        <end position="259"/>
    </location>
</feature>
<keyword evidence="6" id="KW-0731">Sigma factor</keyword>
<feature type="domain" description="RNA polymerase sigma factor 54 DNA-binding" evidence="9">
    <location>
        <begin position="273"/>
        <end position="428"/>
    </location>
</feature>
<evidence type="ECO:0000313" key="12">
    <source>
        <dbReference type="Proteomes" id="UP000095598"/>
    </source>
</evidence>
<keyword evidence="7" id="KW-0238">DNA-binding</keyword>
<dbReference type="InterPro" id="IPR000394">
    <property type="entry name" value="RNA_pol_sigma_54"/>
</dbReference>
<evidence type="ECO:0000256" key="3">
    <source>
        <dbReference type="ARBA" id="ARBA00022679"/>
    </source>
</evidence>
<protein>
    <submittedName>
        <fullName evidence="11">RNA polymerase factor sigma-54</fullName>
    </submittedName>
</protein>
<keyword evidence="3" id="KW-0808">Transferase</keyword>
<dbReference type="GO" id="GO:0016987">
    <property type="term" value="F:sigma factor activity"/>
    <property type="evidence" value="ECO:0007669"/>
    <property type="project" value="UniProtKB-KW"/>
</dbReference>
<organism evidence="11 12">
    <name type="scientific">Anaerostipes hadrus</name>
    <dbReference type="NCBI Taxonomy" id="649756"/>
    <lineage>
        <taxon>Bacteria</taxon>
        <taxon>Bacillati</taxon>
        <taxon>Bacillota</taxon>
        <taxon>Clostridia</taxon>
        <taxon>Lachnospirales</taxon>
        <taxon>Lachnospiraceae</taxon>
        <taxon>Anaerostipes</taxon>
    </lineage>
</organism>
<dbReference type="PROSITE" id="PS00717">
    <property type="entry name" value="SIGMA54_1"/>
    <property type="match status" value="1"/>
</dbReference>
<dbReference type="InterPro" id="IPR038709">
    <property type="entry name" value="RpoN_core-bd_sf"/>
</dbReference>
<dbReference type="PROSITE" id="PS50044">
    <property type="entry name" value="SIGMA54_3"/>
    <property type="match status" value="1"/>
</dbReference>
<sequence length="431" mass="50412">MSYEMKLEQGLSQQLNQFQVQSLKILSFDNYELEKFLQDEYAENPLMEHKESGKEFFTLHGNAGGYQDIEQSDIEDKKIEDPEAFFMEQLNAKDYTKKEWNVMKYMAQCLEESGLLLVSTKEISHKLGIEEKDCERLLDHLKQLEPAGVFAESVSECLLLQLEREGILNDDLRYIVENHLEDIAMGHLSTVSRALDIKTSQVRKYIFKIQELNPRPLSGYTGGTDQYIVPDILMEKDGEELKIRLNDDWIGDYSINDYYVKMMEQAEDSELKEYFRKKYERCRFIITSIEQRRETMLKISKAILDRQREYFMNHKQLKPMTMQNIADDIEMHVSTVSRAVKGKYIQYPGGTIGMRDIFNNTQTFGDQDSTTEEIKEEIRRLVKEEDKKKPLSDSKIVSLLEQKNMKISRRTVAKYCAQLGIAGTTQRKIHE</sequence>
<dbReference type="GO" id="GO:0006352">
    <property type="term" value="P:DNA-templated transcription initiation"/>
    <property type="evidence" value="ECO:0007669"/>
    <property type="project" value="InterPro"/>
</dbReference>
<evidence type="ECO:0000256" key="1">
    <source>
        <dbReference type="ARBA" id="ARBA00008798"/>
    </source>
</evidence>
<dbReference type="PRINTS" id="PR00045">
    <property type="entry name" value="SIGMA54FCT"/>
</dbReference>
<evidence type="ECO:0000256" key="4">
    <source>
        <dbReference type="ARBA" id="ARBA00022695"/>
    </source>
</evidence>
<keyword evidence="2" id="KW-0240">DNA-directed RNA polymerase</keyword>
<dbReference type="PIRSF" id="PIRSF000774">
    <property type="entry name" value="RpoN"/>
    <property type="match status" value="1"/>
</dbReference>
<evidence type="ECO:0000256" key="6">
    <source>
        <dbReference type="ARBA" id="ARBA00023082"/>
    </source>
</evidence>
<dbReference type="PANTHER" id="PTHR32248">
    <property type="entry name" value="RNA POLYMERASE SIGMA-54 FACTOR"/>
    <property type="match status" value="1"/>
</dbReference>
<evidence type="ECO:0000313" key="11">
    <source>
        <dbReference type="EMBL" id="CUM81989.1"/>
    </source>
</evidence>
<dbReference type="GO" id="GO:0016779">
    <property type="term" value="F:nucleotidyltransferase activity"/>
    <property type="evidence" value="ECO:0007669"/>
    <property type="project" value="UniProtKB-KW"/>
</dbReference>
<dbReference type="GO" id="GO:0001216">
    <property type="term" value="F:DNA-binding transcription activator activity"/>
    <property type="evidence" value="ECO:0007669"/>
    <property type="project" value="InterPro"/>
</dbReference>
<keyword evidence="4" id="KW-0548">Nucleotidyltransferase</keyword>
<reference evidence="11 12" key="1">
    <citation type="submission" date="2015-09" db="EMBL/GenBank/DDBJ databases">
        <authorList>
            <consortium name="Pathogen Informatics"/>
        </authorList>
    </citation>
    <scope>NUCLEOTIDE SEQUENCE [LARGE SCALE GENOMIC DNA]</scope>
    <source>
        <strain evidence="11 12">2789STDY5608868</strain>
    </source>
</reference>
<dbReference type="PANTHER" id="PTHR32248:SF4">
    <property type="entry name" value="RNA POLYMERASE SIGMA-54 FACTOR"/>
    <property type="match status" value="1"/>
</dbReference>
<dbReference type="Pfam" id="PF00309">
    <property type="entry name" value="Sigma54_AID"/>
    <property type="match status" value="1"/>
</dbReference>
<name>A0A173RWQ0_ANAHA</name>
<dbReference type="EMBL" id="CYXT01000004">
    <property type="protein sequence ID" value="CUM81989.1"/>
    <property type="molecule type" value="Genomic_DNA"/>
</dbReference>
<dbReference type="Pfam" id="PF04552">
    <property type="entry name" value="Sigma54_DBD"/>
    <property type="match status" value="1"/>
</dbReference>
<keyword evidence="8" id="KW-0804">Transcription</keyword>